<accession>H2YSV7</accession>
<dbReference type="FunFam" id="2.30.29.30:FF:000286">
    <property type="entry name" value="PH-protein kinase domain containing protein"/>
    <property type="match status" value="1"/>
</dbReference>
<reference evidence="8" key="1">
    <citation type="submission" date="2003-08" db="EMBL/GenBank/DDBJ databases">
        <authorList>
            <person name="Birren B."/>
            <person name="Nusbaum C."/>
            <person name="Abebe A."/>
            <person name="Abouelleil A."/>
            <person name="Adekoya E."/>
            <person name="Ait-zahra M."/>
            <person name="Allen N."/>
            <person name="Allen T."/>
            <person name="An P."/>
            <person name="Anderson M."/>
            <person name="Anderson S."/>
            <person name="Arachchi H."/>
            <person name="Armbruster J."/>
            <person name="Bachantsang P."/>
            <person name="Baldwin J."/>
            <person name="Barry A."/>
            <person name="Bayul T."/>
            <person name="Blitshsteyn B."/>
            <person name="Bloom T."/>
            <person name="Blye J."/>
            <person name="Boguslavskiy L."/>
            <person name="Borowsky M."/>
            <person name="Boukhgalter B."/>
            <person name="Brunache A."/>
            <person name="Butler J."/>
            <person name="Calixte N."/>
            <person name="Calvo S."/>
            <person name="Camarata J."/>
            <person name="Campo K."/>
            <person name="Chang J."/>
            <person name="Cheshatsang Y."/>
            <person name="Citroen M."/>
            <person name="Collymore A."/>
            <person name="Considine T."/>
            <person name="Cook A."/>
            <person name="Cooke P."/>
            <person name="Corum B."/>
            <person name="Cuomo C."/>
            <person name="David R."/>
            <person name="Dawoe T."/>
            <person name="Degray S."/>
            <person name="Dodge S."/>
            <person name="Dooley K."/>
            <person name="Dorje P."/>
            <person name="Dorjee K."/>
            <person name="Dorris L."/>
            <person name="Duffey N."/>
            <person name="Dupes A."/>
            <person name="Elkins T."/>
            <person name="Engels R."/>
            <person name="Erickson J."/>
            <person name="Farina A."/>
            <person name="Faro S."/>
            <person name="Ferreira P."/>
            <person name="Fischer H."/>
            <person name="Fitzgerald M."/>
            <person name="Foley K."/>
            <person name="Gage D."/>
            <person name="Galagan J."/>
            <person name="Gearin G."/>
            <person name="Gnerre S."/>
            <person name="Gnirke A."/>
            <person name="Goyette A."/>
            <person name="Graham J."/>
            <person name="Grandbois E."/>
            <person name="Gyaltsen K."/>
            <person name="Hafez N."/>
            <person name="Hagopian D."/>
            <person name="Hagos B."/>
            <person name="Hall J."/>
            <person name="Hatcher B."/>
            <person name="Heller A."/>
            <person name="Higgins H."/>
            <person name="Honan T."/>
            <person name="Horn A."/>
            <person name="Houde N."/>
            <person name="Hughes L."/>
            <person name="Hulme W."/>
            <person name="Husby E."/>
            <person name="Iliev I."/>
            <person name="Jaffe D."/>
            <person name="Jones C."/>
            <person name="Kamal M."/>
            <person name="Kamat A."/>
            <person name="Kamvysselis M."/>
            <person name="Karlsson E."/>
            <person name="Kells C."/>
            <person name="Kieu A."/>
            <person name="Kisner P."/>
            <person name="Kodira C."/>
            <person name="Kulbokas E."/>
            <person name="Labutti K."/>
            <person name="Lama D."/>
            <person name="Landers T."/>
            <person name="Leger J."/>
            <person name="Levine S."/>
            <person name="Lewis D."/>
            <person name="Lewis T."/>
            <person name="Lindblad-toh K."/>
            <person name="Liu X."/>
            <person name="Lokyitsang T."/>
            <person name="Lokyitsang Y."/>
            <person name="Lucien O."/>
            <person name="Lui A."/>
            <person name="Ma L.J."/>
            <person name="Mabbitt R."/>
            <person name="Macdonald J."/>
            <person name="Maclean C."/>
            <person name="Major J."/>
            <person name="Manning J."/>
            <person name="Marabella R."/>
            <person name="Maru K."/>
            <person name="Matthews C."/>
            <person name="Mauceli E."/>
            <person name="Mccarthy M."/>
            <person name="Mcdonough S."/>
            <person name="Mcghee T."/>
            <person name="Meldrim J."/>
            <person name="Meneus L."/>
            <person name="Mesirov J."/>
            <person name="Mihalev A."/>
            <person name="Mihova T."/>
            <person name="Mikkelsen T."/>
            <person name="Mlenga V."/>
            <person name="Moru K."/>
            <person name="Mozes J."/>
            <person name="Mulrain L."/>
            <person name="Munson G."/>
            <person name="Naylor J."/>
            <person name="Newes C."/>
            <person name="Nguyen C."/>
            <person name="Nguyen N."/>
            <person name="Nguyen T."/>
            <person name="Nicol R."/>
            <person name="Nielsen C."/>
            <person name="Nizzari M."/>
            <person name="Norbu C."/>
            <person name="Norbu N."/>
            <person name="O'donnell P."/>
            <person name="Okoawo O."/>
            <person name="O'leary S."/>
            <person name="Omotosho B."/>
            <person name="O'neill K."/>
            <person name="Osman S."/>
            <person name="Parker S."/>
            <person name="Perrin D."/>
            <person name="Phunkhang P."/>
            <person name="Piqani B."/>
            <person name="Purcell S."/>
            <person name="Rachupka T."/>
            <person name="Ramasamy U."/>
            <person name="Rameau R."/>
            <person name="Ray V."/>
            <person name="Raymond C."/>
            <person name="Retta R."/>
            <person name="Richardson S."/>
            <person name="Rise C."/>
            <person name="Rodriguez J."/>
            <person name="Rogers J."/>
            <person name="Rogov P."/>
            <person name="Rutman M."/>
            <person name="Schupbach R."/>
            <person name="Seaman C."/>
            <person name="Settipalli S."/>
            <person name="Sharpe T."/>
            <person name="Sheridan J."/>
            <person name="Sherpa N."/>
            <person name="Shi J."/>
            <person name="Smirnov S."/>
            <person name="Smith C."/>
            <person name="Sougnez C."/>
            <person name="Spencer B."/>
            <person name="Stalker J."/>
            <person name="Stange-thomann N."/>
            <person name="Stavropoulos S."/>
            <person name="Stetson K."/>
            <person name="Stone C."/>
            <person name="Stone S."/>
            <person name="Stubbs M."/>
            <person name="Talamas J."/>
            <person name="Tchuinga P."/>
            <person name="Tenzing P."/>
            <person name="Tesfaye S."/>
            <person name="Theodore J."/>
            <person name="Thoulutsang Y."/>
            <person name="Topham K."/>
            <person name="Towey S."/>
            <person name="Tsamla T."/>
            <person name="Tsomo N."/>
            <person name="Vallee D."/>
            <person name="Vassiliev H."/>
            <person name="Venkataraman V."/>
            <person name="Vinson J."/>
            <person name="Vo A."/>
            <person name="Wade C."/>
            <person name="Wang S."/>
            <person name="Wangchuk T."/>
            <person name="Wangdi T."/>
            <person name="Whittaker C."/>
            <person name="Wilkinson J."/>
            <person name="Wu Y."/>
            <person name="Wyman D."/>
            <person name="Yadav S."/>
            <person name="Yang S."/>
            <person name="Yang X."/>
            <person name="Yeager S."/>
            <person name="Yee E."/>
            <person name="Young G."/>
            <person name="Zainoun J."/>
            <person name="Zembeck L."/>
            <person name="Zimmer A."/>
            <person name="Zody M."/>
            <person name="Lander E."/>
        </authorList>
    </citation>
    <scope>NUCLEOTIDE SEQUENCE [LARGE SCALE GENOMIC DNA]</scope>
</reference>
<dbReference type="InterPro" id="IPR014352">
    <property type="entry name" value="FERM/acyl-CoA-bd_prot_sf"/>
</dbReference>
<dbReference type="GO" id="GO:0005856">
    <property type="term" value="C:cytoskeleton"/>
    <property type="evidence" value="ECO:0007669"/>
    <property type="project" value="InterPro"/>
</dbReference>
<feature type="domain" description="FERM" evidence="5">
    <location>
        <begin position="486"/>
        <end position="777"/>
    </location>
</feature>
<dbReference type="PANTHER" id="PTHR22903">
    <property type="entry name" value="PLEKHH PROTEIN"/>
    <property type="match status" value="1"/>
</dbReference>
<dbReference type="SUPFAM" id="SSF50729">
    <property type="entry name" value="PH domain-like"/>
    <property type="match status" value="2"/>
</dbReference>
<dbReference type="Gene3D" id="1.25.40.530">
    <property type="entry name" value="MyTH4 domain"/>
    <property type="match status" value="1"/>
</dbReference>
<evidence type="ECO:0000313" key="8">
    <source>
        <dbReference type="Proteomes" id="UP000007875"/>
    </source>
</evidence>
<dbReference type="SMART" id="SM00295">
    <property type="entry name" value="B41"/>
    <property type="match status" value="1"/>
</dbReference>
<dbReference type="SMART" id="SM00233">
    <property type="entry name" value="PH"/>
    <property type="match status" value="2"/>
</dbReference>
<evidence type="ECO:0000313" key="7">
    <source>
        <dbReference type="Ensembl" id="ENSCSAVP00000008417.1"/>
    </source>
</evidence>
<proteinExistence type="predicted"/>
<evidence type="ECO:0000256" key="2">
    <source>
        <dbReference type="ARBA" id="ARBA00023054"/>
    </source>
</evidence>
<dbReference type="GeneTree" id="ENSGT00940000167791"/>
<keyword evidence="1" id="KW-0677">Repeat</keyword>
<dbReference type="Pfam" id="PF00169">
    <property type="entry name" value="PH"/>
    <property type="match status" value="2"/>
</dbReference>
<dbReference type="PANTHER" id="PTHR22903:SF8">
    <property type="entry name" value="MAX-1A"/>
    <property type="match status" value="1"/>
</dbReference>
<keyword evidence="8" id="KW-1185">Reference proteome</keyword>
<dbReference type="InterPro" id="IPR019749">
    <property type="entry name" value="Band_41_domain"/>
</dbReference>
<evidence type="ECO:0000259" key="4">
    <source>
        <dbReference type="PROSITE" id="PS50003"/>
    </source>
</evidence>
<feature type="domain" description="PH" evidence="4">
    <location>
        <begin position="168"/>
        <end position="276"/>
    </location>
</feature>
<dbReference type="CDD" id="cd13282">
    <property type="entry name" value="PH1_PLEKHH1_PLEKHH2"/>
    <property type="match status" value="1"/>
</dbReference>
<dbReference type="InterPro" id="IPR001849">
    <property type="entry name" value="PH_domain"/>
</dbReference>
<feature type="region of interest" description="Disordered" evidence="3">
    <location>
        <begin position="1"/>
        <end position="59"/>
    </location>
</feature>
<feature type="compositionally biased region" description="Pro residues" evidence="3">
    <location>
        <begin position="40"/>
        <end position="49"/>
    </location>
</feature>
<dbReference type="InterPro" id="IPR000857">
    <property type="entry name" value="MyTH4_dom"/>
</dbReference>
<name>H2YSV7_CIOSA</name>
<dbReference type="SMART" id="SM00139">
    <property type="entry name" value="MyTH4"/>
    <property type="match status" value="1"/>
</dbReference>
<dbReference type="OMA" id="GAHICEK"/>
<evidence type="ECO:0000259" key="6">
    <source>
        <dbReference type="PROSITE" id="PS51016"/>
    </source>
</evidence>
<dbReference type="InterPro" id="IPR011993">
    <property type="entry name" value="PH-like_dom_sf"/>
</dbReference>
<dbReference type="CDD" id="cd17094">
    <property type="entry name" value="FERM_F1_Max1_like"/>
    <property type="match status" value="1"/>
</dbReference>
<dbReference type="SUPFAM" id="SSF47031">
    <property type="entry name" value="Second domain of FERM"/>
    <property type="match status" value="1"/>
</dbReference>
<dbReference type="Gene3D" id="1.20.80.10">
    <property type="match status" value="1"/>
</dbReference>
<dbReference type="InterPro" id="IPR035963">
    <property type="entry name" value="FERM_2"/>
</dbReference>
<reference evidence="7" key="2">
    <citation type="submission" date="2025-08" db="UniProtKB">
        <authorList>
            <consortium name="Ensembl"/>
        </authorList>
    </citation>
    <scope>IDENTIFICATION</scope>
</reference>
<evidence type="ECO:0000259" key="5">
    <source>
        <dbReference type="PROSITE" id="PS50057"/>
    </source>
</evidence>
<dbReference type="Pfam" id="PF21989">
    <property type="entry name" value="RA_2"/>
    <property type="match status" value="1"/>
</dbReference>
<dbReference type="Ensembl" id="ENSCSAVT00000008526.1">
    <property type="protein sequence ID" value="ENSCSAVP00000008417.1"/>
    <property type="gene ID" value="ENSCSAVG00000004999.1"/>
</dbReference>
<evidence type="ECO:0000256" key="1">
    <source>
        <dbReference type="ARBA" id="ARBA00022737"/>
    </source>
</evidence>
<feature type="compositionally biased region" description="Low complexity" evidence="3">
    <location>
        <begin position="12"/>
        <end position="27"/>
    </location>
</feature>
<dbReference type="PROSITE" id="PS50003">
    <property type="entry name" value="PH_DOMAIN"/>
    <property type="match status" value="2"/>
</dbReference>
<dbReference type="Pfam" id="PF00784">
    <property type="entry name" value="MyTH4"/>
    <property type="match status" value="1"/>
</dbReference>
<dbReference type="Gene3D" id="3.10.20.90">
    <property type="entry name" value="Phosphatidylinositol 3-kinase Catalytic Subunit, Chain A, domain 1"/>
    <property type="match status" value="1"/>
</dbReference>
<keyword evidence="2" id="KW-0175">Coiled coil</keyword>
<dbReference type="PROSITE" id="PS51016">
    <property type="entry name" value="MYTH4"/>
    <property type="match status" value="1"/>
</dbReference>
<dbReference type="AlphaFoldDB" id="H2YSV7"/>
<dbReference type="InterPro" id="IPR038185">
    <property type="entry name" value="MyTH4_dom_sf"/>
</dbReference>
<evidence type="ECO:0000256" key="3">
    <source>
        <dbReference type="SAM" id="MobiDB-lite"/>
    </source>
</evidence>
<dbReference type="HOGENOM" id="CLU_001626_2_0_1"/>
<dbReference type="InterPro" id="IPR000299">
    <property type="entry name" value="FERM_domain"/>
</dbReference>
<sequence>SMASSEGDYAIPPDALSLHPSLDPSDSSEPEHKLFKTSPDPGPSAPVKPPVDTSQVAHNGSKAGYLSKLGGRVRAWKKRWFVLQHDTLVYYKSPNDVGKKPQGQVPLSALESGEVAKVTRDYQTNCTFHILLGKRTFYFIAESQAVADNWVQAIADVINGSQPPKYKHDVTDGWLKRTIGGNSCRVWARLNGGAIECYEDKLSKTTQMLLSLRGCGIEDVQLKVNPGHNRPNSPPPAFEHVIVIRPINDGEPDVFLSFDSEVEKATWFRALKTSLRTSSDPTATTEVERLLVRLVQSEPKQGSSQQAHTSIWRNPVLCYNKQGPTRPLTTLSSEALQTEAMKIAKSIQLFTNVALDVASADYHVTLVQRIAHSCLTHLELRNELYAQLIKVTNRRDSEVGDPSYLQAWKLFSLILPLFLPGSSILWCLAAHFKRHSSTKNEAGQYVIYCQRTLERTKALGERMVSPSKTECLSVLLKNPYHHSLPFSVPVHFADTSYQVVSFDGSTTASEFATRVCTQMAVRNQSMAGFALYVDDPDVTLQIDHCIEASVKICDVISIWETVARLGAVTTKGIPPTPQDSATDTNRQTARFTFKRRLTFQSYARLESDKEKKLIAYQLADNLAHDVIPMTRELSIEATPLAAKFYLGDQSRTAPGSLDHVMKMFHPHRFQEGGSKHQHKLIRERINDRWVALEGTTPLECTKIFLNVMRKYPLCGAALFLAKVETSSKQKGEVVWLAVTEGAFHVLNYKSMEVKEIYRLADVVTFGGCQDNLMLVID</sequence>
<feature type="domain" description="PH" evidence="4">
    <location>
        <begin position="59"/>
        <end position="159"/>
    </location>
</feature>
<protein>
    <recommendedName>
        <fullName evidence="9">PH domain-containing protein</fullName>
    </recommendedName>
</protein>
<dbReference type="InterPro" id="IPR019748">
    <property type="entry name" value="FERM_central"/>
</dbReference>
<dbReference type="eggNOG" id="KOG0248">
    <property type="taxonomic scope" value="Eukaryota"/>
</dbReference>
<dbReference type="CDD" id="cd14473">
    <property type="entry name" value="FERM_B-lobe"/>
    <property type="match status" value="1"/>
</dbReference>
<organism evidence="7 8">
    <name type="scientific">Ciona savignyi</name>
    <name type="common">Pacific transparent sea squirt</name>
    <dbReference type="NCBI Taxonomy" id="51511"/>
    <lineage>
        <taxon>Eukaryota</taxon>
        <taxon>Metazoa</taxon>
        <taxon>Chordata</taxon>
        <taxon>Tunicata</taxon>
        <taxon>Ascidiacea</taxon>
        <taxon>Phlebobranchia</taxon>
        <taxon>Cionidae</taxon>
        <taxon>Ciona</taxon>
    </lineage>
</organism>
<feature type="domain" description="MyTH4" evidence="6">
    <location>
        <begin position="319"/>
        <end position="475"/>
    </location>
</feature>
<evidence type="ECO:0008006" key="9">
    <source>
        <dbReference type="Google" id="ProtNLM"/>
    </source>
</evidence>
<dbReference type="Proteomes" id="UP000007875">
    <property type="component" value="Unassembled WGS sequence"/>
</dbReference>
<dbReference type="PROSITE" id="PS50057">
    <property type="entry name" value="FERM_3"/>
    <property type="match status" value="1"/>
</dbReference>
<dbReference type="Gene3D" id="2.30.29.30">
    <property type="entry name" value="Pleckstrin-homology domain (PH domain)/Phosphotyrosine-binding domain (PTB)"/>
    <property type="match status" value="2"/>
</dbReference>
<reference evidence="7" key="3">
    <citation type="submission" date="2025-09" db="UniProtKB">
        <authorList>
            <consortium name="Ensembl"/>
        </authorList>
    </citation>
    <scope>IDENTIFICATION</scope>
</reference>
<dbReference type="InParanoid" id="H2YSV7"/>